<dbReference type="EMBL" id="JSCE01000242">
    <property type="protein sequence ID" value="KHM48426.1"/>
    <property type="molecule type" value="Genomic_DNA"/>
</dbReference>
<organism evidence="2 3">
    <name type="scientific">Anaerovibrio lipolyticus</name>
    <dbReference type="NCBI Taxonomy" id="82374"/>
    <lineage>
        <taxon>Bacteria</taxon>
        <taxon>Bacillati</taxon>
        <taxon>Bacillota</taxon>
        <taxon>Negativicutes</taxon>
        <taxon>Selenomonadales</taxon>
        <taxon>Selenomonadaceae</taxon>
        <taxon>Anaerovibrio</taxon>
    </lineage>
</organism>
<proteinExistence type="predicted"/>
<evidence type="ECO:0000313" key="3">
    <source>
        <dbReference type="Proteomes" id="UP000030993"/>
    </source>
</evidence>
<gene>
    <name evidence="2" type="ORF">NZ47_13025</name>
</gene>
<comment type="caution">
    <text evidence="2">The sequence shown here is derived from an EMBL/GenBank/DDBJ whole genome shotgun (WGS) entry which is preliminary data.</text>
</comment>
<feature type="signal peptide" evidence="1">
    <location>
        <begin position="1"/>
        <end position="24"/>
    </location>
</feature>
<dbReference type="AlphaFoldDB" id="A0A0B2JPZ7"/>
<evidence type="ECO:0000256" key="1">
    <source>
        <dbReference type="SAM" id="SignalP"/>
    </source>
</evidence>
<accession>A0A0B2JPZ7</accession>
<dbReference type="Proteomes" id="UP000030993">
    <property type="component" value="Unassembled WGS sequence"/>
</dbReference>
<reference evidence="2 3" key="1">
    <citation type="journal article" date="2013" name="PLoS ONE">
        <title>Identification and characterization of three novel lipases belonging to families II and V from Anaerovibrio lipolyticus 5ST.</title>
        <authorList>
            <person name="Prive F."/>
            <person name="Kaderbhai N.N."/>
            <person name="Girdwood S."/>
            <person name="Worgan H.J."/>
            <person name="Pinloche E."/>
            <person name="Scollan N.D."/>
            <person name="Huws S.A."/>
            <person name="Newbold C.J."/>
        </authorList>
    </citation>
    <scope>NUCLEOTIDE SEQUENCE [LARGE SCALE GENOMIC DNA]</scope>
    <source>
        <strain evidence="2 3">5S</strain>
    </source>
</reference>
<sequence>MVIMKKVMAVLLSAIMLLFGTAYGTGTSEGKGGETRNTAVLKESKEALPLTLKESSAMSVKLNSGYEMPVIGLGKRILKMKR</sequence>
<evidence type="ECO:0000313" key="2">
    <source>
        <dbReference type="EMBL" id="KHM48426.1"/>
    </source>
</evidence>
<protein>
    <submittedName>
        <fullName evidence="2">Uncharacterized protein</fullName>
    </submittedName>
</protein>
<feature type="chain" id="PRO_5002072167" evidence="1">
    <location>
        <begin position="25"/>
        <end position="82"/>
    </location>
</feature>
<name>A0A0B2JPZ7_9FIRM</name>
<keyword evidence="1" id="KW-0732">Signal</keyword>
<keyword evidence="3" id="KW-1185">Reference proteome</keyword>